<evidence type="ECO:0000256" key="1">
    <source>
        <dbReference type="SAM" id="Phobius"/>
    </source>
</evidence>
<keyword evidence="1" id="KW-0812">Transmembrane</keyword>
<gene>
    <name evidence="2" type="ORF">DW944_06245</name>
</gene>
<dbReference type="RefSeq" id="WP_117970408.1">
    <property type="nucleotide sequence ID" value="NZ_CATWJF010000021.1"/>
</dbReference>
<keyword evidence="1" id="KW-1133">Transmembrane helix</keyword>
<dbReference type="Proteomes" id="UP000284779">
    <property type="component" value="Unassembled WGS sequence"/>
</dbReference>
<comment type="caution">
    <text evidence="2">The sequence shown here is derived from an EMBL/GenBank/DDBJ whole genome shotgun (WGS) entry which is preliminary data.</text>
</comment>
<sequence length="432" mass="49392">MQKHTKHGIIKLYKFKSPDYMFSVIVKAIIVALCAYITFSCVNMITNKKIKVAASKELMETGNMLAQEILENSNIMTQYMIYLENHKDIAEDAKKRILTTVVTDYIAKSEYTYDTSDPAYSQVINILYENMKTENQIAKKEVETTAKPVETTVKNNEKNNNKKKRNKAIVPLPKKSGKLYTEKNIGSFKEVINRFYTVTNATTIKESDMPIKQALNKEFKITGNNKKPQILIYHTHSMEDFSNTTKDEDTTIIGVGNRLAQILREQFGYNVIHDKTKYDIVNGKLDRHEAYTQSKAGVKKQLKKYPSISLILDIHRDGVNDGTRLVTEINGKKTAQIMFFNGMSRFKLSGDIDYLKNPYRFENLALGLQMKVNAECYYPGFTRRNYVNAYEYNLSLGKQCMLIEVGAQTNTYQEAKNAAEPLAVLIKKVLGE</sequence>
<accession>A0A413R8Q0</accession>
<protein>
    <submittedName>
        <fullName evidence="2">Stage II sporulation protein P</fullName>
    </submittedName>
</protein>
<dbReference type="AlphaFoldDB" id="A0A413R8Q0"/>
<feature type="transmembrane region" description="Helical" evidence="1">
    <location>
        <begin position="20"/>
        <end position="39"/>
    </location>
</feature>
<keyword evidence="1" id="KW-0472">Membrane</keyword>
<evidence type="ECO:0000313" key="2">
    <source>
        <dbReference type="EMBL" id="RHA18668.1"/>
    </source>
</evidence>
<proteinExistence type="predicted"/>
<evidence type="ECO:0000313" key="3">
    <source>
        <dbReference type="Proteomes" id="UP000284779"/>
    </source>
</evidence>
<reference evidence="2 3" key="1">
    <citation type="submission" date="2018-08" db="EMBL/GenBank/DDBJ databases">
        <title>A genome reference for cultivated species of the human gut microbiota.</title>
        <authorList>
            <person name="Zou Y."/>
            <person name="Xue W."/>
            <person name="Luo G."/>
        </authorList>
    </citation>
    <scope>NUCLEOTIDE SEQUENCE [LARGE SCALE GENOMIC DNA]</scope>
    <source>
        <strain evidence="2 3">AM44-11BH</strain>
    </source>
</reference>
<organism evidence="2 3">
    <name type="scientific">Eubacterium ventriosum</name>
    <dbReference type="NCBI Taxonomy" id="39496"/>
    <lineage>
        <taxon>Bacteria</taxon>
        <taxon>Bacillati</taxon>
        <taxon>Bacillota</taxon>
        <taxon>Clostridia</taxon>
        <taxon>Eubacteriales</taxon>
        <taxon>Eubacteriaceae</taxon>
        <taxon>Eubacterium</taxon>
    </lineage>
</organism>
<dbReference type="NCBIfam" id="TIGR02867">
    <property type="entry name" value="spore_II_P"/>
    <property type="match status" value="1"/>
</dbReference>
<dbReference type="EMBL" id="QSFD01000005">
    <property type="protein sequence ID" value="RHA18668.1"/>
    <property type="molecule type" value="Genomic_DNA"/>
</dbReference>
<name>A0A413R8Q0_9FIRM</name>
<keyword evidence="3" id="KW-1185">Reference proteome</keyword>
<dbReference type="InterPro" id="IPR010897">
    <property type="entry name" value="Spore_II_P"/>
</dbReference>
<dbReference type="Pfam" id="PF07454">
    <property type="entry name" value="SpoIIP"/>
    <property type="match status" value="1"/>
</dbReference>